<dbReference type="Pfam" id="PF10775">
    <property type="entry name" value="ATP_sub_h"/>
    <property type="match status" value="1"/>
</dbReference>
<dbReference type="VEuPathDB" id="FungiDB:DEHA2F02024g"/>
<dbReference type="Proteomes" id="UP000000599">
    <property type="component" value="Chromosome F"/>
</dbReference>
<protein>
    <submittedName>
        <fullName evidence="2">DEHA2F02024p</fullName>
    </submittedName>
</protein>
<dbReference type="FunCoup" id="Q6BMW8">
    <property type="interactions" value="142"/>
</dbReference>
<dbReference type="InParanoid" id="Q6BMW8"/>
<dbReference type="PANTHER" id="PTHR28207:SF1">
    <property type="entry name" value="ATP SYNTHASE SUBUNIT H, MITOCHONDRIAL"/>
    <property type="match status" value="1"/>
</dbReference>
<reference evidence="2 3" key="1">
    <citation type="journal article" date="2004" name="Nature">
        <title>Genome evolution in yeasts.</title>
        <authorList>
            <consortium name="Genolevures"/>
            <person name="Dujon B."/>
            <person name="Sherman D."/>
            <person name="Fischer G."/>
            <person name="Durrens P."/>
            <person name="Casaregola S."/>
            <person name="Lafontaine I."/>
            <person name="de Montigny J."/>
            <person name="Marck C."/>
            <person name="Neuveglise C."/>
            <person name="Talla E."/>
            <person name="Goffard N."/>
            <person name="Frangeul L."/>
            <person name="Aigle M."/>
            <person name="Anthouard V."/>
            <person name="Babour A."/>
            <person name="Barbe V."/>
            <person name="Barnay S."/>
            <person name="Blanchin S."/>
            <person name="Beckerich J.M."/>
            <person name="Beyne E."/>
            <person name="Bleykasten C."/>
            <person name="Boisrame A."/>
            <person name="Boyer J."/>
            <person name="Cattolico L."/>
            <person name="Confanioleri F."/>
            <person name="de Daruvar A."/>
            <person name="Despons L."/>
            <person name="Fabre E."/>
            <person name="Fairhead C."/>
            <person name="Ferry-Dumazet H."/>
            <person name="Groppi A."/>
            <person name="Hantraye F."/>
            <person name="Hennequin C."/>
            <person name="Jauniaux N."/>
            <person name="Joyet P."/>
            <person name="Kachouri R."/>
            <person name="Kerrest A."/>
            <person name="Koszul R."/>
            <person name="Lemaire M."/>
            <person name="Lesur I."/>
            <person name="Ma L."/>
            <person name="Muller H."/>
            <person name="Nicaud J.M."/>
            <person name="Nikolski M."/>
            <person name="Oztas S."/>
            <person name="Ozier-Kalogeropoulos O."/>
            <person name="Pellenz S."/>
            <person name="Potier S."/>
            <person name="Richard G.F."/>
            <person name="Straub M.L."/>
            <person name="Suleau A."/>
            <person name="Swennene D."/>
            <person name="Tekaia F."/>
            <person name="Wesolowski-Louvel M."/>
            <person name="Westhof E."/>
            <person name="Wirth B."/>
            <person name="Zeniou-Meyer M."/>
            <person name="Zivanovic I."/>
            <person name="Bolotin-Fukuhara M."/>
            <person name="Thierry A."/>
            <person name="Bouchier C."/>
            <person name="Caudron B."/>
            <person name="Scarpelli C."/>
            <person name="Gaillardin C."/>
            <person name="Weissenbach J."/>
            <person name="Wincker P."/>
            <person name="Souciet J.L."/>
        </authorList>
    </citation>
    <scope>NUCLEOTIDE SEQUENCE [LARGE SCALE GENOMIC DNA]</scope>
    <source>
        <strain evidence="3">ATCC 36239 / CBS 767 / BCRC 21394 / JCM 1990 / NBRC 0083 / IGC 2968</strain>
    </source>
</reference>
<name>Q6BMW8_DEBHA</name>
<proteinExistence type="predicted"/>
<dbReference type="GeneID" id="2903955"/>
<dbReference type="OMA" id="GHVQKFT"/>
<dbReference type="eggNOG" id="ENOG502SDW5">
    <property type="taxonomic scope" value="Eukaryota"/>
</dbReference>
<feature type="compositionally biased region" description="Low complexity" evidence="1">
    <location>
        <begin position="80"/>
        <end position="92"/>
    </location>
</feature>
<accession>Q6BMW8</accession>
<evidence type="ECO:0000313" key="3">
    <source>
        <dbReference type="Proteomes" id="UP000000599"/>
    </source>
</evidence>
<evidence type="ECO:0000313" key="2">
    <source>
        <dbReference type="EMBL" id="CAG88759.1"/>
    </source>
</evidence>
<dbReference type="RefSeq" id="XP_460452.1">
    <property type="nucleotide sequence ID" value="XM_460452.1"/>
</dbReference>
<gene>
    <name evidence="2" type="ordered locus">DEHA2F02024g</name>
</gene>
<dbReference type="PANTHER" id="PTHR28207">
    <property type="entry name" value="ATP SYNTHASE SUBUNIT H, MITOCHONDRIAL"/>
    <property type="match status" value="1"/>
</dbReference>
<dbReference type="EMBL" id="CR382138">
    <property type="protein sequence ID" value="CAG88759.1"/>
    <property type="molecule type" value="Genomic_DNA"/>
</dbReference>
<evidence type="ECO:0000256" key="1">
    <source>
        <dbReference type="SAM" id="MobiDB-lite"/>
    </source>
</evidence>
<dbReference type="AlphaFoldDB" id="Q6BMW8"/>
<feature type="region of interest" description="Disordered" evidence="1">
    <location>
        <begin position="40"/>
        <end position="96"/>
    </location>
</feature>
<dbReference type="InterPro" id="IPR019711">
    <property type="entry name" value="ATP_synth_F0_suH"/>
</dbReference>
<dbReference type="OrthoDB" id="274752at2759"/>
<dbReference type="GO" id="GO:0046933">
    <property type="term" value="F:proton-transporting ATP synthase activity, rotational mechanism"/>
    <property type="evidence" value="ECO:0007669"/>
    <property type="project" value="TreeGrafter"/>
</dbReference>
<dbReference type="STRING" id="284592.Q6BMW8"/>
<sequence length="108" mass="12075">MFRQSVRSLSARRLFSISPQRSNLVSDLYIQQIKAFKPTPLSNKDAESSIKSFQLPNKPSVPESEISADALSQYESSDVETAATEPSSAAEPAAEEDWFVFEEEEVHH</sequence>
<dbReference type="HOGENOM" id="CLU_122989_1_0_1"/>
<dbReference type="KEGG" id="dha:DEHA2F02024g"/>
<keyword evidence="3" id="KW-1185">Reference proteome</keyword>
<organism evidence="2 3">
    <name type="scientific">Debaryomyces hansenii (strain ATCC 36239 / CBS 767 / BCRC 21394 / JCM 1990 / NBRC 0083 / IGC 2968)</name>
    <name type="common">Yeast</name>
    <name type="synonym">Torulaspora hansenii</name>
    <dbReference type="NCBI Taxonomy" id="284592"/>
    <lineage>
        <taxon>Eukaryota</taxon>
        <taxon>Fungi</taxon>
        <taxon>Dikarya</taxon>
        <taxon>Ascomycota</taxon>
        <taxon>Saccharomycotina</taxon>
        <taxon>Pichiomycetes</taxon>
        <taxon>Debaryomycetaceae</taxon>
        <taxon>Debaryomyces</taxon>
    </lineage>
</organism>